<evidence type="ECO:0000313" key="1">
    <source>
        <dbReference type="EMBL" id="KAJ5100143.1"/>
    </source>
</evidence>
<dbReference type="Gene3D" id="3.40.50.1110">
    <property type="entry name" value="SGNH hydrolase"/>
    <property type="match status" value="1"/>
</dbReference>
<dbReference type="EMBL" id="JAPQKI010000005">
    <property type="protein sequence ID" value="KAJ5100143.1"/>
    <property type="molecule type" value="Genomic_DNA"/>
</dbReference>
<accession>A0A9W9FHB8</accession>
<dbReference type="RefSeq" id="XP_056475796.1">
    <property type="nucleotide sequence ID" value="XM_056619637.1"/>
</dbReference>
<dbReference type="GeneID" id="81358616"/>
<evidence type="ECO:0000313" key="2">
    <source>
        <dbReference type="Proteomes" id="UP001149074"/>
    </source>
</evidence>
<gene>
    <name evidence="1" type="ORF">N7532_007144</name>
</gene>
<keyword evidence="2" id="KW-1185">Reference proteome</keyword>
<comment type="caution">
    <text evidence="1">The sequence shown here is derived from an EMBL/GenBank/DDBJ whole genome shotgun (WGS) entry which is preliminary data.</text>
</comment>
<evidence type="ECO:0008006" key="3">
    <source>
        <dbReference type="Google" id="ProtNLM"/>
    </source>
</evidence>
<dbReference type="InterPro" id="IPR036514">
    <property type="entry name" value="SGNH_hydro_sf"/>
</dbReference>
<dbReference type="PANTHER" id="PTHR30383:SF31">
    <property type="entry name" value="SGNH HYDROLASE-TYPE ESTERASE DOMAIN-CONTAINING PROTEIN-RELATED"/>
    <property type="match status" value="1"/>
</dbReference>
<reference evidence="1" key="1">
    <citation type="submission" date="2022-11" db="EMBL/GenBank/DDBJ databases">
        <authorList>
            <person name="Petersen C."/>
        </authorList>
    </citation>
    <scope>NUCLEOTIDE SEQUENCE</scope>
    <source>
        <strain evidence="1">IBT 30761</strain>
    </source>
</reference>
<dbReference type="InterPro" id="IPR001087">
    <property type="entry name" value="GDSL"/>
</dbReference>
<sequence length="201" mass="22375">MQNEKDIKVGRGVSLRLMPLGGSVTQGEHDFEVQMVGSRQTGSMPNKYHEGWPGLKIDEIHKKARLSTSQLLPDVFAVNAGSNDCLQSFKLDEAGKRLGDLLEYLWQTSPSSTVVLSTLIVNADKQANSNITYVNDQFRGLARQKANEQKKFVLVDMNCEAGPQIDHLVDGVHPDNEGYEKMAKLWMNGFLEALQKGFLPK</sequence>
<proteinExistence type="predicted"/>
<dbReference type="CDD" id="cd01833">
    <property type="entry name" value="XynB_like"/>
    <property type="match status" value="1"/>
</dbReference>
<protein>
    <recommendedName>
        <fullName evidence="3">SGNH hydrolase-type esterase domain-containing protein</fullName>
    </recommendedName>
</protein>
<reference evidence="1" key="2">
    <citation type="journal article" date="2023" name="IMA Fungus">
        <title>Comparative genomic study of the Penicillium genus elucidates a diverse pangenome and 15 lateral gene transfer events.</title>
        <authorList>
            <person name="Petersen C."/>
            <person name="Sorensen T."/>
            <person name="Nielsen M.R."/>
            <person name="Sondergaard T.E."/>
            <person name="Sorensen J.L."/>
            <person name="Fitzpatrick D.A."/>
            <person name="Frisvad J.C."/>
            <person name="Nielsen K.L."/>
        </authorList>
    </citation>
    <scope>NUCLEOTIDE SEQUENCE</scope>
    <source>
        <strain evidence="1">IBT 30761</strain>
    </source>
</reference>
<dbReference type="PANTHER" id="PTHR30383">
    <property type="entry name" value="THIOESTERASE 1/PROTEASE 1/LYSOPHOSPHOLIPASE L1"/>
    <property type="match status" value="1"/>
</dbReference>
<dbReference type="Pfam" id="PF00657">
    <property type="entry name" value="Lipase_GDSL"/>
    <property type="match status" value="1"/>
</dbReference>
<dbReference type="InterPro" id="IPR051532">
    <property type="entry name" value="Ester_Hydrolysis_Enzymes"/>
</dbReference>
<name>A0A9W9FHB8_9EURO</name>
<dbReference type="AlphaFoldDB" id="A0A9W9FHB8"/>
<dbReference type="GO" id="GO:0004622">
    <property type="term" value="F:phosphatidylcholine lysophospholipase activity"/>
    <property type="evidence" value="ECO:0007669"/>
    <property type="project" value="TreeGrafter"/>
</dbReference>
<dbReference type="SUPFAM" id="SSF52266">
    <property type="entry name" value="SGNH hydrolase"/>
    <property type="match status" value="1"/>
</dbReference>
<dbReference type="OrthoDB" id="6123at2759"/>
<dbReference type="Proteomes" id="UP001149074">
    <property type="component" value="Unassembled WGS sequence"/>
</dbReference>
<organism evidence="1 2">
    <name type="scientific">Penicillium argentinense</name>
    <dbReference type="NCBI Taxonomy" id="1131581"/>
    <lineage>
        <taxon>Eukaryota</taxon>
        <taxon>Fungi</taxon>
        <taxon>Dikarya</taxon>
        <taxon>Ascomycota</taxon>
        <taxon>Pezizomycotina</taxon>
        <taxon>Eurotiomycetes</taxon>
        <taxon>Eurotiomycetidae</taxon>
        <taxon>Eurotiales</taxon>
        <taxon>Aspergillaceae</taxon>
        <taxon>Penicillium</taxon>
    </lineage>
</organism>